<dbReference type="EMBL" id="VSSQ01023968">
    <property type="protein sequence ID" value="MPM71219.1"/>
    <property type="molecule type" value="Genomic_DNA"/>
</dbReference>
<organism evidence="1">
    <name type="scientific">bioreactor metagenome</name>
    <dbReference type="NCBI Taxonomy" id="1076179"/>
    <lineage>
        <taxon>unclassified sequences</taxon>
        <taxon>metagenomes</taxon>
        <taxon>ecological metagenomes</taxon>
    </lineage>
</organism>
<gene>
    <name evidence="1" type="ORF">SDC9_118182</name>
</gene>
<comment type="caution">
    <text evidence="1">The sequence shown here is derived from an EMBL/GenBank/DDBJ whole genome shotgun (WGS) entry which is preliminary data.</text>
</comment>
<sequence>MIEIAEVIVDVPVFLMHDVVGNHHPVKISVVGKPDQRLRKQGINRNAHQKKHGEYRRPYQYFAYDEKGISTFHLTHHSNYAG</sequence>
<dbReference type="AlphaFoldDB" id="A0A645C0R3"/>
<accession>A0A645C0R3</accession>
<reference evidence="1" key="1">
    <citation type="submission" date="2019-08" db="EMBL/GenBank/DDBJ databases">
        <authorList>
            <person name="Kucharzyk K."/>
            <person name="Murdoch R.W."/>
            <person name="Higgins S."/>
            <person name="Loffler F."/>
        </authorList>
    </citation>
    <scope>NUCLEOTIDE SEQUENCE</scope>
</reference>
<evidence type="ECO:0000313" key="1">
    <source>
        <dbReference type="EMBL" id="MPM71219.1"/>
    </source>
</evidence>
<name>A0A645C0R3_9ZZZZ</name>
<protein>
    <submittedName>
        <fullName evidence="1">Uncharacterized protein</fullName>
    </submittedName>
</protein>
<proteinExistence type="predicted"/>